<sequence>MSLRLLLGLILAVGLCGPLQAKTITGTASVIDGDTIDIHGSRIRLHAIDAIESRQRCKLPNGKLWNCGKDASFALADKIGRAPVSCEVTDIDRYKRFVAICRQNGEDLNAWLVRNGWAVAYRRYGRDYVPQEDAARKQQAGIWASDFMMPWDWRRR</sequence>
<dbReference type="Pfam" id="PF00565">
    <property type="entry name" value="SNase"/>
    <property type="match status" value="1"/>
</dbReference>
<evidence type="ECO:0000313" key="4">
    <source>
        <dbReference type="Proteomes" id="UP001557465"/>
    </source>
</evidence>
<feature type="domain" description="TNase-like" evidence="2">
    <location>
        <begin position="21"/>
        <end position="145"/>
    </location>
</feature>
<dbReference type="Gene3D" id="2.40.50.90">
    <property type="match status" value="1"/>
</dbReference>
<accession>A0ABV3TQC1</accession>
<dbReference type="InterPro" id="IPR035437">
    <property type="entry name" value="SNase_OB-fold_sf"/>
</dbReference>
<dbReference type="SMART" id="SM00318">
    <property type="entry name" value="SNc"/>
    <property type="match status" value="1"/>
</dbReference>
<dbReference type="RefSeq" id="WP_368393257.1">
    <property type="nucleotide sequence ID" value="NZ_JBFRYC010000029.1"/>
</dbReference>
<dbReference type="SUPFAM" id="SSF50199">
    <property type="entry name" value="Staphylococcal nuclease"/>
    <property type="match status" value="1"/>
</dbReference>
<feature type="signal peptide" evidence="1">
    <location>
        <begin position="1"/>
        <end position="21"/>
    </location>
</feature>
<feature type="chain" id="PRO_5045768349" evidence="1">
    <location>
        <begin position="22"/>
        <end position="156"/>
    </location>
</feature>
<evidence type="ECO:0000313" key="3">
    <source>
        <dbReference type="EMBL" id="MEX1663757.1"/>
    </source>
</evidence>
<dbReference type="InterPro" id="IPR016071">
    <property type="entry name" value="Staphylococal_nuclease_OB-fold"/>
</dbReference>
<keyword evidence="1" id="KW-0732">Signal</keyword>
<gene>
    <name evidence="3" type="ORF">AB4874_19485</name>
</gene>
<organism evidence="3 4">
    <name type="scientific">Thioclava arctica</name>
    <dbReference type="NCBI Taxonomy" id="3238301"/>
    <lineage>
        <taxon>Bacteria</taxon>
        <taxon>Pseudomonadati</taxon>
        <taxon>Pseudomonadota</taxon>
        <taxon>Alphaproteobacteria</taxon>
        <taxon>Rhodobacterales</taxon>
        <taxon>Paracoccaceae</taxon>
        <taxon>Thioclava</taxon>
    </lineage>
</organism>
<evidence type="ECO:0000256" key="1">
    <source>
        <dbReference type="SAM" id="SignalP"/>
    </source>
</evidence>
<proteinExistence type="predicted"/>
<dbReference type="PANTHER" id="PTHR12302:SF26">
    <property type="entry name" value="BLR1266 PROTEIN"/>
    <property type="match status" value="1"/>
</dbReference>
<evidence type="ECO:0000259" key="2">
    <source>
        <dbReference type="PROSITE" id="PS50830"/>
    </source>
</evidence>
<dbReference type="EMBL" id="JBFRYC010000029">
    <property type="protein sequence ID" value="MEX1663757.1"/>
    <property type="molecule type" value="Genomic_DNA"/>
</dbReference>
<name>A0ABV3TQC1_9RHOB</name>
<dbReference type="Proteomes" id="UP001557465">
    <property type="component" value="Unassembled WGS sequence"/>
</dbReference>
<dbReference type="PROSITE" id="PS50830">
    <property type="entry name" value="TNASE_3"/>
    <property type="match status" value="1"/>
</dbReference>
<protein>
    <submittedName>
        <fullName evidence="3">Thermonuclease family protein</fullName>
    </submittedName>
</protein>
<reference evidence="3 4" key="1">
    <citation type="journal article" date="2011" name="Int. J. Syst. Evol. Microbiol.">
        <title>Zhongshania antarctica gen. nov., sp. nov. and Zhongshania guokunii sp. nov., gammaproteobacteria respectively isolated from coastal attached (fast) ice and surface seawater of the Antarctic.</title>
        <authorList>
            <person name="Li H.J."/>
            <person name="Zhang X.Y."/>
            <person name="Chen C.X."/>
            <person name="Zhang Y.J."/>
            <person name="Gao Z.M."/>
            <person name="Yu Y."/>
            <person name="Chen X.L."/>
            <person name="Chen B."/>
            <person name="Zhang Y.Z."/>
        </authorList>
    </citation>
    <scope>NUCLEOTIDE SEQUENCE [LARGE SCALE GENOMIC DNA]</scope>
    <source>
        <strain evidence="3 4">15-R06ZXC-3</strain>
    </source>
</reference>
<keyword evidence="4" id="KW-1185">Reference proteome</keyword>
<dbReference type="PANTHER" id="PTHR12302">
    <property type="entry name" value="EBNA2 BINDING PROTEIN P100"/>
    <property type="match status" value="1"/>
</dbReference>
<comment type="caution">
    <text evidence="3">The sequence shown here is derived from an EMBL/GenBank/DDBJ whole genome shotgun (WGS) entry which is preliminary data.</text>
</comment>